<accession>A0ABX0KAQ1</accession>
<reference evidence="1 2" key="1">
    <citation type="journal article" date="2020" name="Int. J. Syst. Evol. Microbiol.">
        <title>Novel acetic acid bacteria from cider fermentations: Acetobacter conturbans sp. nov. and Acetobacter fallax sp. nov.</title>
        <authorList>
            <person name="Sombolestani A.S."/>
            <person name="Cleenwerck I."/>
            <person name="Cnockaert M."/>
            <person name="Borremans W."/>
            <person name="Wieme A.D."/>
            <person name="De Vuyst L."/>
            <person name="Vandamme P."/>
        </authorList>
    </citation>
    <scope>NUCLEOTIDE SEQUENCE [LARGE SCALE GENOMIC DNA]</scope>
    <source>
        <strain evidence="1 2">LMG 1637</strain>
    </source>
</reference>
<dbReference type="RefSeq" id="WP_173577359.1">
    <property type="nucleotide sequence ID" value="NZ_WOSW01000016.1"/>
</dbReference>
<sequence length="207" mass="23974">MIPLSLPRRRFQLDGCNGPVVLQVNDEISEEALQQWEREWKPILDNNKEKCEDHHWPWRDIQKTIDNKITLGFSLFDGQECQAMMVIKADEIMRSAREGGRKCVYLEFIAVAPWHRHCLRDQFPTRYKPVGRCLVYRAIEVSNVLGYDGRIAWHSLPGAVSAYKAMFSPLDTMGMDEDYGLEWYEAGRVAASRFSEFMMPLIVGTVK</sequence>
<evidence type="ECO:0000313" key="2">
    <source>
        <dbReference type="Proteomes" id="UP000615326"/>
    </source>
</evidence>
<dbReference type="EMBL" id="WOSW01000016">
    <property type="protein sequence ID" value="NHO32832.1"/>
    <property type="molecule type" value="Genomic_DNA"/>
</dbReference>
<keyword evidence="2" id="KW-1185">Reference proteome</keyword>
<evidence type="ECO:0000313" key="1">
    <source>
        <dbReference type="EMBL" id="NHO32832.1"/>
    </source>
</evidence>
<dbReference type="Proteomes" id="UP000615326">
    <property type="component" value="Unassembled WGS sequence"/>
</dbReference>
<comment type="caution">
    <text evidence="1">The sequence shown here is derived from an EMBL/GenBank/DDBJ whole genome shotgun (WGS) entry which is preliminary data.</text>
</comment>
<protein>
    <recommendedName>
        <fullName evidence="3">N-acetyltransferase domain-containing protein</fullName>
    </recommendedName>
</protein>
<organism evidence="1 2">
    <name type="scientific">Acetobacter fallax</name>
    <dbReference type="NCBI Taxonomy" id="1737473"/>
    <lineage>
        <taxon>Bacteria</taxon>
        <taxon>Pseudomonadati</taxon>
        <taxon>Pseudomonadota</taxon>
        <taxon>Alphaproteobacteria</taxon>
        <taxon>Acetobacterales</taxon>
        <taxon>Acetobacteraceae</taxon>
        <taxon>Acetobacter</taxon>
    </lineage>
</organism>
<proteinExistence type="predicted"/>
<name>A0ABX0KAQ1_9PROT</name>
<gene>
    <name evidence="1" type="ORF">GOB84_09730</name>
</gene>
<evidence type="ECO:0008006" key="3">
    <source>
        <dbReference type="Google" id="ProtNLM"/>
    </source>
</evidence>